<proteinExistence type="predicted"/>
<evidence type="ECO:0000256" key="6">
    <source>
        <dbReference type="SAM" id="Phobius"/>
    </source>
</evidence>
<feature type="compositionally biased region" description="Polar residues" evidence="5">
    <location>
        <begin position="188"/>
        <end position="216"/>
    </location>
</feature>
<dbReference type="Proteomes" id="UP000308133">
    <property type="component" value="Unassembled WGS sequence"/>
</dbReference>
<feature type="region of interest" description="Disordered" evidence="5">
    <location>
        <begin position="91"/>
        <end position="145"/>
    </location>
</feature>
<name>A0A4U7B1N5_9PEZI</name>
<evidence type="ECO:0000256" key="2">
    <source>
        <dbReference type="ARBA" id="ARBA00022692"/>
    </source>
</evidence>
<evidence type="ECO:0000256" key="3">
    <source>
        <dbReference type="ARBA" id="ARBA00022989"/>
    </source>
</evidence>
<comment type="caution">
    <text evidence="7">The sequence shown here is derived from an EMBL/GenBank/DDBJ whole genome shotgun (WGS) entry which is preliminary data.</text>
</comment>
<dbReference type="EMBL" id="PTQR01000060">
    <property type="protein sequence ID" value="TKX22920.1"/>
    <property type="molecule type" value="Genomic_DNA"/>
</dbReference>
<dbReference type="AlphaFoldDB" id="A0A4U7B1N5"/>
<keyword evidence="3 6" id="KW-1133">Transmembrane helix</keyword>
<evidence type="ECO:0000313" key="8">
    <source>
        <dbReference type="Proteomes" id="UP000308133"/>
    </source>
</evidence>
<feature type="compositionally biased region" description="Low complexity" evidence="5">
    <location>
        <begin position="133"/>
        <end position="145"/>
    </location>
</feature>
<gene>
    <name evidence="7" type="ORF">C1H76_4956</name>
</gene>
<comment type="subcellular location">
    <subcellularLocation>
        <location evidence="1">Membrane</location>
        <topology evidence="1">Single-pass membrane protein</topology>
    </subcellularLocation>
</comment>
<keyword evidence="2 6" id="KW-0812">Transmembrane</keyword>
<feature type="region of interest" description="Disordered" evidence="5">
    <location>
        <begin position="186"/>
        <end position="234"/>
    </location>
</feature>
<protein>
    <submittedName>
        <fullName evidence="7">Uncharacterized protein</fullName>
    </submittedName>
</protein>
<feature type="compositionally biased region" description="Polar residues" evidence="5">
    <location>
        <begin position="120"/>
        <end position="132"/>
    </location>
</feature>
<organism evidence="7 8">
    <name type="scientific">Elsinoe australis</name>
    <dbReference type="NCBI Taxonomy" id="40998"/>
    <lineage>
        <taxon>Eukaryota</taxon>
        <taxon>Fungi</taxon>
        <taxon>Dikarya</taxon>
        <taxon>Ascomycota</taxon>
        <taxon>Pezizomycotina</taxon>
        <taxon>Dothideomycetes</taxon>
        <taxon>Dothideomycetidae</taxon>
        <taxon>Myriangiales</taxon>
        <taxon>Elsinoaceae</taxon>
        <taxon>Elsinoe</taxon>
    </lineage>
</organism>
<dbReference type="InterPro" id="IPR051694">
    <property type="entry name" value="Immunoregulatory_rcpt-like"/>
</dbReference>
<sequence>MAEVNETNIDTMLYWREGCSNPDWPEEVCLKNVCPDPSQNDSNGNAPITPCDGTPTSSTWCCGRNNTECCGKGGSAEITLRPTLVAAQVTTQTSSTSAAPTQDNISSSSSSSGGAERTVSAGNGQDQGQTGVATSSPTSSATSRGLSTGAVAGVGVGAGVGGAALIAAVAWFCLRRRRRAKAEALSLKHNSVSPSESASQHPLSPNSVLGGQTESARSFAGGGPPPPSSTVVSPMSVYPHMAQLPDMRYDKYSLNHPTAELDTERPIRELPGDSIGKHTKS</sequence>
<dbReference type="GO" id="GO:0071944">
    <property type="term" value="C:cell periphery"/>
    <property type="evidence" value="ECO:0007669"/>
    <property type="project" value="UniProtKB-ARBA"/>
</dbReference>
<reference evidence="7 8" key="1">
    <citation type="submission" date="2018-02" db="EMBL/GenBank/DDBJ databases">
        <title>Draft genome sequences of Elsinoe sp., causing black scab on jojoba.</title>
        <authorList>
            <person name="Stodart B."/>
            <person name="Jeffress S."/>
            <person name="Ash G."/>
            <person name="Arun Chinnappa K."/>
        </authorList>
    </citation>
    <scope>NUCLEOTIDE SEQUENCE [LARGE SCALE GENOMIC DNA]</scope>
    <source>
        <strain evidence="7 8">Hillstone_2</strain>
    </source>
</reference>
<evidence type="ECO:0000313" key="7">
    <source>
        <dbReference type="EMBL" id="TKX22920.1"/>
    </source>
</evidence>
<dbReference type="GO" id="GO:0016020">
    <property type="term" value="C:membrane"/>
    <property type="evidence" value="ECO:0007669"/>
    <property type="project" value="UniProtKB-SubCell"/>
</dbReference>
<evidence type="ECO:0000256" key="4">
    <source>
        <dbReference type="ARBA" id="ARBA00023136"/>
    </source>
</evidence>
<evidence type="ECO:0000256" key="5">
    <source>
        <dbReference type="SAM" id="MobiDB-lite"/>
    </source>
</evidence>
<dbReference type="PANTHER" id="PTHR15549">
    <property type="entry name" value="PAIRED IMMUNOGLOBULIN-LIKE TYPE 2 RECEPTOR"/>
    <property type="match status" value="1"/>
</dbReference>
<keyword evidence="4 6" id="KW-0472">Membrane</keyword>
<accession>A0A4U7B1N5</accession>
<evidence type="ECO:0000256" key="1">
    <source>
        <dbReference type="ARBA" id="ARBA00004167"/>
    </source>
</evidence>
<feature type="compositionally biased region" description="Basic and acidic residues" evidence="5">
    <location>
        <begin position="262"/>
        <end position="271"/>
    </location>
</feature>
<feature type="transmembrane region" description="Helical" evidence="6">
    <location>
        <begin position="150"/>
        <end position="174"/>
    </location>
</feature>
<dbReference type="PANTHER" id="PTHR15549:SF27">
    <property type="entry name" value="CHITIN-BINDING TYPE-1 DOMAIN-CONTAINING PROTEIN"/>
    <property type="match status" value="1"/>
</dbReference>
<feature type="region of interest" description="Disordered" evidence="5">
    <location>
        <begin position="253"/>
        <end position="281"/>
    </location>
</feature>